<protein>
    <submittedName>
        <fullName evidence="3">Purine catabolism regulator</fullName>
    </submittedName>
</protein>
<keyword evidence="4" id="KW-1185">Reference proteome</keyword>
<proteinExistence type="predicted"/>
<dbReference type="Pfam" id="PF07905">
    <property type="entry name" value="PucR"/>
    <property type="match status" value="1"/>
</dbReference>
<dbReference type="Proteomes" id="UP001519295">
    <property type="component" value="Unassembled WGS sequence"/>
</dbReference>
<dbReference type="Pfam" id="PF13556">
    <property type="entry name" value="HTH_30"/>
    <property type="match status" value="1"/>
</dbReference>
<accession>A0ABS4VSZ6</accession>
<dbReference type="InterPro" id="IPR051448">
    <property type="entry name" value="CdaR-like_regulators"/>
</dbReference>
<dbReference type="RefSeq" id="WP_210027151.1">
    <property type="nucleotide sequence ID" value="NZ_JAGINU010000001.1"/>
</dbReference>
<dbReference type="InterPro" id="IPR042070">
    <property type="entry name" value="PucR_C-HTH_sf"/>
</dbReference>
<feature type="domain" description="Purine catabolism PurC-like" evidence="1">
    <location>
        <begin position="7"/>
        <end position="128"/>
    </location>
</feature>
<dbReference type="EMBL" id="JAGINU010000001">
    <property type="protein sequence ID" value="MBP2367053.1"/>
    <property type="molecule type" value="Genomic_DNA"/>
</dbReference>
<evidence type="ECO:0000259" key="1">
    <source>
        <dbReference type="Pfam" id="PF07905"/>
    </source>
</evidence>
<organism evidence="3 4">
    <name type="scientific">Pseudonocardia parietis</name>
    <dbReference type="NCBI Taxonomy" id="570936"/>
    <lineage>
        <taxon>Bacteria</taxon>
        <taxon>Bacillati</taxon>
        <taxon>Actinomycetota</taxon>
        <taxon>Actinomycetes</taxon>
        <taxon>Pseudonocardiales</taxon>
        <taxon>Pseudonocardiaceae</taxon>
        <taxon>Pseudonocardia</taxon>
    </lineage>
</organism>
<dbReference type="PANTHER" id="PTHR33744">
    <property type="entry name" value="CARBOHYDRATE DIACID REGULATOR"/>
    <property type="match status" value="1"/>
</dbReference>
<dbReference type="InterPro" id="IPR012914">
    <property type="entry name" value="PucR_dom"/>
</dbReference>
<reference evidence="3 4" key="1">
    <citation type="submission" date="2021-03" db="EMBL/GenBank/DDBJ databases">
        <title>Sequencing the genomes of 1000 actinobacteria strains.</title>
        <authorList>
            <person name="Klenk H.-P."/>
        </authorList>
    </citation>
    <scope>NUCLEOTIDE SEQUENCE [LARGE SCALE GENOMIC DNA]</scope>
    <source>
        <strain evidence="3 4">DSM 45256</strain>
    </source>
</reference>
<comment type="caution">
    <text evidence="3">The sequence shown here is derived from an EMBL/GenBank/DDBJ whole genome shotgun (WGS) entry which is preliminary data.</text>
</comment>
<dbReference type="InterPro" id="IPR025736">
    <property type="entry name" value="PucR_C-HTH_dom"/>
</dbReference>
<evidence type="ECO:0000313" key="3">
    <source>
        <dbReference type="EMBL" id="MBP2367053.1"/>
    </source>
</evidence>
<dbReference type="PANTHER" id="PTHR33744:SF1">
    <property type="entry name" value="DNA-BINDING TRANSCRIPTIONAL ACTIVATOR ADER"/>
    <property type="match status" value="1"/>
</dbReference>
<evidence type="ECO:0000259" key="2">
    <source>
        <dbReference type="Pfam" id="PF13556"/>
    </source>
</evidence>
<gene>
    <name evidence="3" type="ORF">JOF36_002749</name>
</gene>
<dbReference type="Gene3D" id="1.10.10.2840">
    <property type="entry name" value="PucR C-terminal helix-turn-helix domain"/>
    <property type="match status" value="1"/>
</dbReference>
<sequence>MYPTIAEVLARPEVRCGAPVVRAGRDALDAEVRWVHVSELADPAGTLPEGVLVLSVGLPAADPTTDPARYVDAVRAAGAVGLVVEIGQHLTALPGALVQAARAAGFPLVELRRTVRFADIVAGVLARILTARHDRAAFAEHAGTVFRTLTLHGAAPGRVVDEAAALLGAPVVAEDLAHRVLLSAGAPDLRDWRARSRLAGPAGPEGWEVAPLGRPGTRWGRLVVPSRPAPDTADRVATVLGHAADALSLLGPDPGALLRAAHDRLVGELAAATPVDVEGLAVRARACGVPVTGEVEVVLLAGPAPAELRSLVETTLPDAAPGALVATLPGSGGADDEQVPAVAVLVPAGSPGDRLAARVAAAGPVVATVAGPGPFETLPELLREARLVAAARQPGPQAPVPPGGPHRRSGLGVRGLAWQLRDDPRLLGFVEETLGPVLALDAPERARALHGLHALVDAGGVVADVARRIGTGRPAAYARIRTLSALLGADLADPEVRTAVHLALLALR</sequence>
<name>A0ABS4VSZ6_9PSEU</name>
<feature type="domain" description="PucR C-terminal helix-turn-helix" evidence="2">
    <location>
        <begin position="451"/>
        <end position="506"/>
    </location>
</feature>
<evidence type="ECO:0000313" key="4">
    <source>
        <dbReference type="Proteomes" id="UP001519295"/>
    </source>
</evidence>